<keyword evidence="2" id="KW-0436">Ligase</keyword>
<sequence length="269" mass="29733">MQWRLIDSGSMDPYWNMAVDEAILEAVAAGQVPPTLRFYAWQPPGLSLGYFQRLQQEVDLVACQRLGVKVVRRLTGGRAVLHEHELTYSLIAPQDHPAVSGSVLESYLKISRGLLTGLKNLGIDACLAEGKSGTEPASSACFDAPSRYELTVEGKKLVGSAQTRKQGVVLQHGSILVRLETEKLFACLRFPSEEMRRRLLSNFHQRAITIGAILGREPEYEELVTAFTAGFSQGLGIELQTGLLTEQEKAQAAMLVAEKYSQESWNNLR</sequence>
<keyword evidence="3" id="KW-1185">Reference proteome</keyword>
<gene>
    <name evidence="2" type="ORF">SAMN02745885_00957</name>
</gene>
<feature type="domain" description="BPL/LPL catalytic" evidence="1">
    <location>
        <begin position="30"/>
        <end position="239"/>
    </location>
</feature>
<accession>A0A1T4NKN9</accession>
<dbReference type="SUPFAM" id="SSF55681">
    <property type="entry name" value="Class II aaRS and biotin synthetases"/>
    <property type="match status" value="1"/>
</dbReference>
<dbReference type="GO" id="GO:0016740">
    <property type="term" value="F:transferase activity"/>
    <property type="evidence" value="ECO:0007669"/>
    <property type="project" value="UniProtKB-ARBA"/>
</dbReference>
<dbReference type="Proteomes" id="UP000189933">
    <property type="component" value="Unassembled WGS sequence"/>
</dbReference>
<protein>
    <submittedName>
        <fullName evidence="2">Lipoate-protein ligase A</fullName>
    </submittedName>
</protein>
<organism evidence="2 3">
    <name type="scientific">Carboxydocella sporoproducens DSM 16521</name>
    <dbReference type="NCBI Taxonomy" id="1121270"/>
    <lineage>
        <taxon>Bacteria</taxon>
        <taxon>Bacillati</taxon>
        <taxon>Bacillota</taxon>
        <taxon>Clostridia</taxon>
        <taxon>Eubacteriales</taxon>
        <taxon>Clostridiales Family XVI. Incertae Sedis</taxon>
        <taxon>Carboxydocella</taxon>
    </lineage>
</organism>
<dbReference type="Pfam" id="PF21948">
    <property type="entry name" value="LplA-B_cat"/>
    <property type="match status" value="1"/>
</dbReference>
<dbReference type="InterPro" id="IPR004143">
    <property type="entry name" value="BPL_LPL_catalytic"/>
</dbReference>
<reference evidence="3" key="1">
    <citation type="submission" date="2017-02" db="EMBL/GenBank/DDBJ databases">
        <authorList>
            <person name="Varghese N."/>
            <person name="Submissions S."/>
        </authorList>
    </citation>
    <scope>NUCLEOTIDE SEQUENCE [LARGE SCALE GENOMIC DNA]</scope>
    <source>
        <strain evidence="3">DSM 16521</strain>
    </source>
</reference>
<dbReference type="CDD" id="cd16443">
    <property type="entry name" value="LplA"/>
    <property type="match status" value="1"/>
</dbReference>
<dbReference type="PANTHER" id="PTHR43679:SF2">
    <property type="entry name" value="OCTANOYL-[GCVH]:PROTEIN N-OCTANOYLTRANSFERASE"/>
    <property type="match status" value="1"/>
</dbReference>
<dbReference type="InterPro" id="IPR045864">
    <property type="entry name" value="aa-tRNA-synth_II/BPL/LPL"/>
</dbReference>
<dbReference type="Gene3D" id="3.30.930.10">
    <property type="entry name" value="Bira Bifunctional Protein, Domain 2"/>
    <property type="match status" value="1"/>
</dbReference>
<dbReference type="EMBL" id="FUXM01000007">
    <property type="protein sequence ID" value="SJZ79871.1"/>
    <property type="molecule type" value="Genomic_DNA"/>
</dbReference>
<proteinExistence type="predicted"/>
<evidence type="ECO:0000313" key="2">
    <source>
        <dbReference type="EMBL" id="SJZ79871.1"/>
    </source>
</evidence>
<dbReference type="GO" id="GO:0016874">
    <property type="term" value="F:ligase activity"/>
    <property type="evidence" value="ECO:0007669"/>
    <property type="project" value="UniProtKB-KW"/>
</dbReference>
<evidence type="ECO:0000259" key="1">
    <source>
        <dbReference type="PROSITE" id="PS51733"/>
    </source>
</evidence>
<dbReference type="GO" id="GO:0140096">
    <property type="term" value="F:catalytic activity, acting on a protein"/>
    <property type="evidence" value="ECO:0007669"/>
    <property type="project" value="UniProtKB-ARBA"/>
</dbReference>
<dbReference type="AlphaFoldDB" id="A0A1T4NKN9"/>
<dbReference type="InterPro" id="IPR050664">
    <property type="entry name" value="Octanoyltrans_LipM/LipL"/>
</dbReference>
<dbReference type="PANTHER" id="PTHR43679">
    <property type="entry name" value="OCTANOYLTRANSFERASE LIPM-RELATED"/>
    <property type="match status" value="1"/>
</dbReference>
<dbReference type="PROSITE" id="PS51733">
    <property type="entry name" value="BPL_LPL_CATALYTIC"/>
    <property type="match status" value="1"/>
</dbReference>
<dbReference type="GO" id="GO:0009249">
    <property type="term" value="P:protein lipoylation"/>
    <property type="evidence" value="ECO:0007669"/>
    <property type="project" value="UniProtKB-ARBA"/>
</dbReference>
<evidence type="ECO:0000313" key="3">
    <source>
        <dbReference type="Proteomes" id="UP000189933"/>
    </source>
</evidence>
<name>A0A1T4NKN9_9FIRM</name>